<keyword evidence="1" id="KW-0812">Transmembrane</keyword>
<evidence type="ECO:0000313" key="2">
    <source>
        <dbReference type="EMBL" id="KAJ8949720.1"/>
    </source>
</evidence>
<protein>
    <submittedName>
        <fullName evidence="2">Uncharacterized protein</fullName>
    </submittedName>
</protein>
<keyword evidence="3" id="KW-1185">Reference proteome</keyword>
<keyword evidence="1" id="KW-1133">Transmembrane helix</keyword>
<comment type="caution">
    <text evidence="2">The sequence shown here is derived from an EMBL/GenBank/DDBJ whole genome shotgun (WGS) entry which is preliminary data.</text>
</comment>
<sequence>MTPLQDYRCRTVDDVLIMVVDRMESTLYIPPTAYLLQDTLKPTLNITWESSSNTLNNSLSFSLAQISKYYIINGAQLILVQDDELLVWRKNVVIMPETIDGMGTHSCHIKFEDDVEVFVSNMDFLYIGGEVEDNSIDTKPTESSEMTDKRVYHIEVATGSMALVVVVGITMYIIISKARQRALKSKNKANQHVAV</sequence>
<evidence type="ECO:0000256" key="1">
    <source>
        <dbReference type="SAM" id="Phobius"/>
    </source>
</evidence>
<evidence type="ECO:0000313" key="3">
    <source>
        <dbReference type="Proteomes" id="UP001162162"/>
    </source>
</evidence>
<dbReference type="EMBL" id="JAPWTK010000112">
    <property type="protein sequence ID" value="KAJ8949720.1"/>
    <property type="molecule type" value="Genomic_DNA"/>
</dbReference>
<accession>A0AAV8YEQ0</accession>
<keyword evidence="1" id="KW-0472">Membrane</keyword>
<dbReference type="Proteomes" id="UP001162162">
    <property type="component" value="Unassembled WGS sequence"/>
</dbReference>
<proteinExistence type="predicted"/>
<name>A0AAV8YEQ0_9CUCU</name>
<feature type="transmembrane region" description="Helical" evidence="1">
    <location>
        <begin position="156"/>
        <end position="175"/>
    </location>
</feature>
<organism evidence="2 3">
    <name type="scientific">Aromia moschata</name>
    <dbReference type="NCBI Taxonomy" id="1265417"/>
    <lineage>
        <taxon>Eukaryota</taxon>
        <taxon>Metazoa</taxon>
        <taxon>Ecdysozoa</taxon>
        <taxon>Arthropoda</taxon>
        <taxon>Hexapoda</taxon>
        <taxon>Insecta</taxon>
        <taxon>Pterygota</taxon>
        <taxon>Neoptera</taxon>
        <taxon>Endopterygota</taxon>
        <taxon>Coleoptera</taxon>
        <taxon>Polyphaga</taxon>
        <taxon>Cucujiformia</taxon>
        <taxon>Chrysomeloidea</taxon>
        <taxon>Cerambycidae</taxon>
        <taxon>Cerambycinae</taxon>
        <taxon>Callichromatini</taxon>
        <taxon>Aromia</taxon>
    </lineage>
</organism>
<reference evidence="2" key="1">
    <citation type="journal article" date="2023" name="Insect Mol. Biol.">
        <title>Genome sequencing provides insights into the evolution of gene families encoding plant cell wall-degrading enzymes in longhorned beetles.</title>
        <authorList>
            <person name="Shin N.R."/>
            <person name="Okamura Y."/>
            <person name="Kirsch R."/>
            <person name="Pauchet Y."/>
        </authorList>
    </citation>
    <scope>NUCLEOTIDE SEQUENCE</scope>
    <source>
        <strain evidence="2">AMC_N1</strain>
    </source>
</reference>
<dbReference type="AlphaFoldDB" id="A0AAV8YEQ0"/>
<gene>
    <name evidence="2" type="ORF">NQ318_013589</name>
</gene>